<protein>
    <recommendedName>
        <fullName evidence="3">4,5-dihydroxyphthalate decarboxylase</fullName>
    </recommendedName>
</protein>
<dbReference type="Proteomes" id="UP000661507">
    <property type="component" value="Unassembled WGS sequence"/>
</dbReference>
<organism evidence="1 2">
    <name type="scientific">Neoroseomonas lacus</name>
    <dbReference type="NCBI Taxonomy" id="287609"/>
    <lineage>
        <taxon>Bacteria</taxon>
        <taxon>Pseudomonadati</taxon>
        <taxon>Pseudomonadota</taxon>
        <taxon>Alphaproteobacteria</taxon>
        <taxon>Acetobacterales</taxon>
        <taxon>Acetobacteraceae</taxon>
        <taxon>Neoroseomonas</taxon>
    </lineage>
</organism>
<name>A0A917KXZ3_9PROT</name>
<reference evidence="1" key="2">
    <citation type="submission" date="2020-09" db="EMBL/GenBank/DDBJ databases">
        <authorList>
            <person name="Sun Q."/>
            <person name="Zhou Y."/>
        </authorList>
    </citation>
    <scope>NUCLEOTIDE SEQUENCE</scope>
    <source>
        <strain evidence="1">CGMCC 1.3617</strain>
    </source>
</reference>
<dbReference type="RefSeq" id="WP_188970447.1">
    <property type="nucleotide sequence ID" value="NZ_BMKW01000011.1"/>
</dbReference>
<evidence type="ECO:0000313" key="1">
    <source>
        <dbReference type="EMBL" id="GGJ30271.1"/>
    </source>
</evidence>
<dbReference type="SUPFAM" id="SSF53850">
    <property type="entry name" value="Periplasmic binding protein-like II"/>
    <property type="match status" value="1"/>
</dbReference>
<keyword evidence="2" id="KW-1185">Reference proteome</keyword>
<comment type="caution">
    <text evidence="1">The sequence shown here is derived from an EMBL/GenBank/DDBJ whole genome shotgun (WGS) entry which is preliminary data.</text>
</comment>
<dbReference type="Gene3D" id="3.40.190.10">
    <property type="entry name" value="Periplasmic binding protein-like II"/>
    <property type="match status" value="2"/>
</dbReference>
<evidence type="ECO:0008006" key="3">
    <source>
        <dbReference type="Google" id="ProtNLM"/>
    </source>
</evidence>
<accession>A0A917KXZ3</accession>
<gene>
    <name evidence="1" type="ORF">GCM10011320_42240</name>
</gene>
<sequence>MAEAAPLRAAIGRYAHTEALLADDVAAAELGLAFVDVPVISRAFAPMVRDARYDVSEMAIATFLMAKASGNPLVLLPVTLAARFQEPALLCRADGPVRGPADLAGRNIGVRAYSQTTGMWLRGVLQDRHGVAPETIRWVTFEDAHLPEYRDPPWAERAPAGADMTRMLREGTLDAAIFGNDVPDDPALRTVFPDPVAAGADFQAAFGFMPVNHLVTVQRDLARREPDRVARLARHFSAAATAASLPVGRDALAMPLRHAVEFCVAQGLLMRPLSLEDIWEGLPRQVA</sequence>
<evidence type="ECO:0000313" key="2">
    <source>
        <dbReference type="Proteomes" id="UP000661507"/>
    </source>
</evidence>
<dbReference type="AlphaFoldDB" id="A0A917KXZ3"/>
<proteinExistence type="predicted"/>
<dbReference type="EMBL" id="BMKW01000011">
    <property type="protein sequence ID" value="GGJ30271.1"/>
    <property type="molecule type" value="Genomic_DNA"/>
</dbReference>
<reference evidence="1" key="1">
    <citation type="journal article" date="2014" name="Int. J. Syst. Evol. Microbiol.">
        <title>Complete genome sequence of Corynebacterium casei LMG S-19264T (=DSM 44701T), isolated from a smear-ripened cheese.</title>
        <authorList>
            <consortium name="US DOE Joint Genome Institute (JGI-PGF)"/>
            <person name="Walter F."/>
            <person name="Albersmeier A."/>
            <person name="Kalinowski J."/>
            <person name="Ruckert C."/>
        </authorList>
    </citation>
    <scope>NUCLEOTIDE SEQUENCE</scope>
    <source>
        <strain evidence="1">CGMCC 1.3617</strain>
    </source>
</reference>